<organism evidence="3 4">
    <name type="scientific">Daphnia galeata</name>
    <dbReference type="NCBI Taxonomy" id="27404"/>
    <lineage>
        <taxon>Eukaryota</taxon>
        <taxon>Metazoa</taxon>
        <taxon>Ecdysozoa</taxon>
        <taxon>Arthropoda</taxon>
        <taxon>Crustacea</taxon>
        <taxon>Branchiopoda</taxon>
        <taxon>Diplostraca</taxon>
        <taxon>Cladocera</taxon>
        <taxon>Anomopoda</taxon>
        <taxon>Daphniidae</taxon>
        <taxon>Daphnia</taxon>
    </lineage>
</organism>
<dbReference type="AlphaFoldDB" id="A0A8J2RRP2"/>
<dbReference type="InterPro" id="IPR048365">
    <property type="entry name" value="TNP-like_RNaseH_N"/>
</dbReference>
<gene>
    <name evidence="3" type="ORF">DGAL_LOCUS9332</name>
</gene>
<dbReference type="EMBL" id="CAKKLH010000223">
    <property type="protein sequence ID" value="CAH0106180.1"/>
    <property type="molecule type" value="Genomic_DNA"/>
</dbReference>
<dbReference type="Proteomes" id="UP000789390">
    <property type="component" value="Unassembled WGS sequence"/>
</dbReference>
<dbReference type="Pfam" id="PF21788">
    <property type="entry name" value="TNP-like_GBD"/>
    <property type="match status" value="1"/>
</dbReference>
<evidence type="ECO:0000313" key="3">
    <source>
        <dbReference type="EMBL" id="CAH0106180.1"/>
    </source>
</evidence>
<protein>
    <submittedName>
        <fullName evidence="3">Uncharacterized protein</fullName>
    </submittedName>
</protein>
<proteinExistence type="predicted"/>
<sequence>MSLDEMAIHKGLRYDPGTKTILGYITPLFADQTQAQKEPEIASKVMVIMLKFMKSGEEKIVGYFFTNGNLKGVEIAALVKGTMRRCKEAGIVVNGVVCDGPATNIAMLNEMGAHLDVNSLKHSFTDEYSGRSVCVMLDTPHMLKLVRNTLGECGIHVPGFCHPAQWSHLTMLFEWEEQNGWRAGSRLTRKHISYDKYKMKVSLAAQVFSLSTADALDYLRLDLKMPAFAETAATADLCRQVNDAFDLLNARCVNATGSKSVWTLHNLDEKKEKLIAFVDYMRGWKLVSKDQLVERSHRKTCVLGLMTTIHSTISIAKTILTEENHKHFLPYYTQQDFLEHLFSKIRGRCGRNTNPDAVQVKYTIRQLQVIRDGGIDPSIFGNCSFDPQLALQDALDCEEDFHNDDVILDIVFECDEQHKSQQFIDNCIAYVAGYIVFQLRNMAICKVCQLALQNTAEDSLPADVMLLIKRKKRGELITPSKSVYLLVKWCEAVFETEVIDKSTMPTIPQLPDILTIKAIRRLDHQKYFPTLKTHVFEQNLKCENDHRITLVKRLFKRYFQFRIKAYLKVMNCPPGDKVSKRNHVEKMLQFLGM</sequence>
<accession>A0A8J2RRP2</accession>
<dbReference type="PANTHER" id="PTHR47577">
    <property type="entry name" value="THAP DOMAIN-CONTAINING PROTEIN 6"/>
    <property type="match status" value="1"/>
</dbReference>
<dbReference type="PANTHER" id="PTHR47577:SF2">
    <property type="entry name" value="THAP DOMAIN CONTAINING 9"/>
    <property type="match status" value="1"/>
</dbReference>
<keyword evidence="4" id="KW-1185">Reference proteome</keyword>
<dbReference type="OrthoDB" id="7312725at2759"/>
<dbReference type="InterPro" id="IPR048366">
    <property type="entry name" value="TNP-like_GBD"/>
</dbReference>
<evidence type="ECO:0000259" key="1">
    <source>
        <dbReference type="Pfam" id="PF21787"/>
    </source>
</evidence>
<feature type="domain" description="Transposable element P transposase-like GTP-binding insertion" evidence="2">
    <location>
        <begin position="141"/>
        <end position="259"/>
    </location>
</feature>
<evidence type="ECO:0000313" key="4">
    <source>
        <dbReference type="Proteomes" id="UP000789390"/>
    </source>
</evidence>
<comment type="caution">
    <text evidence="3">The sequence shown here is derived from an EMBL/GenBank/DDBJ whole genome shotgun (WGS) entry which is preliminary data.</text>
</comment>
<evidence type="ECO:0000259" key="2">
    <source>
        <dbReference type="Pfam" id="PF21788"/>
    </source>
</evidence>
<name>A0A8J2RRP2_9CRUS</name>
<reference evidence="3" key="1">
    <citation type="submission" date="2021-11" db="EMBL/GenBank/DDBJ databases">
        <authorList>
            <person name="Schell T."/>
        </authorList>
    </citation>
    <scope>NUCLEOTIDE SEQUENCE</scope>
    <source>
        <strain evidence="3">M5</strain>
    </source>
</reference>
<dbReference type="Pfam" id="PF21787">
    <property type="entry name" value="TNP-like_RNaseH_N"/>
    <property type="match status" value="1"/>
</dbReference>
<feature type="domain" description="Transposable element P transposase-like RNase H" evidence="1">
    <location>
        <begin position="2"/>
        <end position="112"/>
    </location>
</feature>